<comment type="caution">
    <text evidence="2">The sequence shown here is derived from an EMBL/GenBank/DDBJ whole genome shotgun (WGS) entry which is preliminary data.</text>
</comment>
<reference evidence="2 3" key="1">
    <citation type="submission" date="2024-09" db="EMBL/GenBank/DDBJ databases">
        <authorList>
            <person name="Sun Q."/>
            <person name="Mori K."/>
        </authorList>
    </citation>
    <scope>NUCLEOTIDE SEQUENCE [LARGE SCALE GENOMIC DNA]</scope>
    <source>
        <strain evidence="2 3">CCM 7609</strain>
    </source>
</reference>
<keyword evidence="3" id="KW-1185">Reference proteome</keyword>
<accession>A0ABV5FZM7</accession>
<name>A0ABV5FZM7_9MICC</name>
<gene>
    <name evidence="2" type="ORF">ACFFX0_13275</name>
</gene>
<feature type="region of interest" description="Disordered" evidence="1">
    <location>
        <begin position="26"/>
        <end position="106"/>
    </location>
</feature>
<evidence type="ECO:0000256" key="1">
    <source>
        <dbReference type="SAM" id="MobiDB-lite"/>
    </source>
</evidence>
<proteinExistence type="predicted"/>
<sequence>MRVTDRICGNTTGCSTIMAMHCSTISGDGRGREECSGGGQGGRPVETDCSAGADWPHGQEERIQGIRRPADQGRGDVRSPPRGRGQQGEGGPDLECRRPGQPVRGG</sequence>
<evidence type="ECO:0000313" key="2">
    <source>
        <dbReference type="EMBL" id="MFB9072122.1"/>
    </source>
</evidence>
<protein>
    <submittedName>
        <fullName evidence="2">Uncharacterized protein</fullName>
    </submittedName>
</protein>
<dbReference type="Proteomes" id="UP001589575">
    <property type="component" value="Unassembled WGS sequence"/>
</dbReference>
<organism evidence="2 3">
    <name type="scientific">Citricoccus parietis</name>
    <dbReference type="NCBI Taxonomy" id="592307"/>
    <lineage>
        <taxon>Bacteria</taxon>
        <taxon>Bacillati</taxon>
        <taxon>Actinomycetota</taxon>
        <taxon>Actinomycetes</taxon>
        <taxon>Micrococcales</taxon>
        <taxon>Micrococcaceae</taxon>
        <taxon>Citricoccus</taxon>
    </lineage>
</organism>
<dbReference type="EMBL" id="JBHMFI010000001">
    <property type="protein sequence ID" value="MFB9072122.1"/>
    <property type="molecule type" value="Genomic_DNA"/>
</dbReference>
<feature type="compositionally biased region" description="Basic and acidic residues" evidence="1">
    <location>
        <begin position="57"/>
        <end position="79"/>
    </location>
</feature>
<evidence type="ECO:0000313" key="3">
    <source>
        <dbReference type="Proteomes" id="UP001589575"/>
    </source>
</evidence>